<feature type="signal peptide" evidence="13">
    <location>
        <begin position="1"/>
        <end position="22"/>
    </location>
</feature>
<accession>A0A3B6EKT7</accession>
<dbReference type="Pfam" id="PF08276">
    <property type="entry name" value="PAN_2"/>
    <property type="match status" value="1"/>
</dbReference>
<comment type="subcellular location">
    <subcellularLocation>
        <location evidence="1">Cell membrane</location>
        <topology evidence="1">Single-pass type I membrane protein</topology>
    </subcellularLocation>
</comment>
<comment type="catalytic activity">
    <reaction evidence="11">
        <text>L-threonyl-[protein] + ATP = O-phospho-L-threonyl-[protein] + ADP + H(+)</text>
        <dbReference type="Rhea" id="RHEA:46608"/>
        <dbReference type="Rhea" id="RHEA-COMP:11060"/>
        <dbReference type="Rhea" id="RHEA-COMP:11605"/>
        <dbReference type="ChEBI" id="CHEBI:15378"/>
        <dbReference type="ChEBI" id="CHEBI:30013"/>
        <dbReference type="ChEBI" id="CHEBI:30616"/>
        <dbReference type="ChEBI" id="CHEBI:61977"/>
        <dbReference type="ChEBI" id="CHEBI:456216"/>
        <dbReference type="EC" id="2.7.11.1"/>
    </reaction>
</comment>
<evidence type="ECO:0000259" key="15">
    <source>
        <dbReference type="PROSITE" id="PS50927"/>
    </source>
</evidence>
<dbReference type="RefSeq" id="XP_044337304.1">
    <property type="nucleotide sequence ID" value="XM_044481369.1"/>
</dbReference>
<evidence type="ECO:0000256" key="9">
    <source>
        <dbReference type="ARBA" id="ARBA00023170"/>
    </source>
</evidence>
<keyword evidence="6" id="KW-0430">Lectin</keyword>
<evidence type="ECO:0000256" key="11">
    <source>
        <dbReference type="ARBA" id="ARBA00047899"/>
    </source>
</evidence>
<keyword evidence="18" id="KW-1185">Reference proteome</keyword>
<evidence type="ECO:0000256" key="1">
    <source>
        <dbReference type="ARBA" id="ARBA00004251"/>
    </source>
</evidence>
<sequence>MRAPARALLVVFAATCLSVSIATDTIDQAASITGNQTLVSAGGIFRLGFYNPPGSSDARAYLGIWYAAIPVQTVVWVANRQSPVVSSPGVLKLSPDGRLVIVDGRNATVWSSPAPTRNVTAKTTAQLLDDGNFVLSSDGSGSPQSVAWQSFDYPTDTMLPGMKLGVDLRSGIARNITSCRSPTDPSPGSYTFKLVMGGLPEFFLFRGPERIYASGPWNGVVLTGVQNLNAEGYTFKVVSNAEETYYAYYVSDPSALSRLILDGATGQLQSYVWGNGAWSSYWYHPSDPCDSYYKCGAFGFGVCEVGQPPRCSCLPGFKPRSPEQWEQRGWSGGCTRSANLSCGAGDGFWPVNRMKLPEATEATVRPDMTLAECRQLCLGNCSCTAYAAANISGGVSHGCVVWGVDLLDMRQYPVVVQDVYIRLARFEIDALKAADEGKRKLLGWKNRFEIILGIARGLLYLHEDSRVRIIHRDLKASNVLLDKNMIPKISDFGIARMFGGDQTTAYTTKVIGTYGYMSPEYAMDGVFSMKSDIYSFGVLVLEIVTGKKNRGFYDDELDLSLLGYSWKLWKEGQTADLLDEAMAGSIDYSVVLRCIQVALLCVEVHPKNRPLMSSVVMMLSSENATLPEPNEPGVNIGRSTDTDYSQTHTGTIFTGDAMNDR</sequence>
<dbReference type="EC" id="2.7.11.1" evidence="2"/>
<reference evidence="17" key="1">
    <citation type="submission" date="2018-08" db="EMBL/GenBank/DDBJ databases">
        <authorList>
            <person name="Rossello M."/>
        </authorList>
    </citation>
    <scope>NUCLEOTIDE SEQUENCE [LARGE SCALE GENOMIC DNA]</scope>
    <source>
        <strain evidence="17">cv. Chinese Spring</strain>
    </source>
</reference>
<evidence type="ECO:0000256" key="12">
    <source>
        <dbReference type="ARBA" id="ARBA00048679"/>
    </source>
</evidence>
<dbReference type="FunFam" id="2.90.10.10:FF:000003">
    <property type="entry name" value="G-type lectin S-receptor-like serine/threonine-protein kinase"/>
    <property type="match status" value="1"/>
</dbReference>
<evidence type="ECO:0000256" key="3">
    <source>
        <dbReference type="ARBA" id="ARBA00022536"/>
    </source>
</evidence>
<evidence type="ECO:0000313" key="18">
    <source>
        <dbReference type="Proteomes" id="UP000019116"/>
    </source>
</evidence>
<feature type="domain" description="Protein kinase" evidence="14">
    <location>
        <begin position="320"/>
        <end position="626"/>
    </location>
</feature>
<evidence type="ECO:0000256" key="2">
    <source>
        <dbReference type="ARBA" id="ARBA00012513"/>
    </source>
</evidence>
<proteinExistence type="predicted"/>
<keyword evidence="4" id="KW-0597">Phosphoprotein</keyword>
<dbReference type="EnsemblPlants" id="TraesCS3A02G323400.2">
    <property type="protein sequence ID" value="TraesCS3A02G323400.2"/>
    <property type="gene ID" value="TraesCS3A02G323400"/>
</dbReference>
<keyword evidence="8" id="KW-1015">Disulfide bond</keyword>
<dbReference type="Gramene" id="TraesCS3A03G0777300.2">
    <property type="protein sequence ID" value="TraesCS3A03G0777300.2.CDS"/>
    <property type="gene ID" value="TraesCS3A03G0777300"/>
</dbReference>
<dbReference type="Gramene" id="TraesCS3A02G323400.2">
    <property type="protein sequence ID" value="TraesCS3A02G323400.2"/>
    <property type="gene ID" value="TraesCS3A02G323400"/>
</dbReference>
<dbReference type="PROSITE" id="PS50927">
    <property type="entry name" value="BULB_LECTIN"/>
    <property type="match status" value="1"/>
</dbReference>
<organism evidence="17">
    <name type="scientific">Triticum aestivum</name>
    <name type="common">Wheat</name>
    <dbReference type="NCBI Taxonomy" id="4565"/>
    <lineage>
        <taxon>Eukaryota</taxon>
        <taxon>Viridiplantae</taxon>
        <taxon>Streptophyta</taxon>
        <taxon>Embryophyta</taxon>
        <taxon>Tracheophyta</taxon>
        <taxon>Spermatophyta</taxon>
        <taxon>Magnoliopsida</taxon>
        <taxon>Liliopsida</taxon>
        <taxon>Poales</taxon>
        <taxon>Poaceae</taxon>
        <taxon>BOP clade</taxon>
        <taxon>Pooideae</taxon>
        <taxon>Triticodae</taxon>
        <taxon>Triticeae</taxon>
        <taxon>Triticinae</taxon>
        <taxon>Triticum</taxon>
    </lineage>
</organism>
<dbReference type="Pfam" id="PF07714">
    <property type="entry name" value="PK_Tyr_Ser-Thr"/>
    <property type="match status" value="1"/>
</dbReference>
<evidence type="ECO:0000259" key="14">
    <source>
        <dbReference type="PROSITE" id="PS50011"/>
    </source>
</evidence>
<dbReference type="OrthoDB" id="785331at2759"/>
<evidence type="ECO:0000256" key="10">
    <source>
        <dbReference type="ARBA" id="ARBA00023180"/>
    </source>
</evidence>
<dbReference type="SMART" id="SM00473">
    <property type="entry name" value="PAN_AP"/>
    <property type="match status" value="1"/>
</dbReference>
<dbReference type="InterPro" id="IPR036426">
    <property type="entry name" value="Bulb-type_lectin_dom_sf"/>
</dbReference>
<dbReference type="Gramene" id="TraesJAG3A03G01458760.2">
    <property type="protein sequence ID" value="TraesJAG3A03G01458760.2"/>
    <property type="gene ID" value="TraesJAG3A03G01458760"/>
</dbReference>
<dbReference type="GO" id="GO:0030246">
    <property type="term" value="F:carbohydrate binding"/>
    <property type="evidence" value="ECO:0007669"/>
    <property type="project" value="UniProtKB-KW"/>
</dbReference>
<dbReference type="InterPro" id="IPR003609">
    <property type="entry name" value="Pan_app"/>
</dbReference>
<dbReference type="GO" id="GO:0004674">
    <property type="term" value="F:protein serine/threonine kinase activity"/>
    <property type="evidence" value="ECO:0007669"/>
    <property type="project" value="UniProtKB-EC"/>
</dbReference>
<evidence type="ECO:0000256" key="8">
    <source>
        <dbReference type="ARBA" id="ARBA00023157"/>
    </source>
</evidence>
<keyword evidence="9" id="KW-0675">Receptor</keyword>
<evidence type="ECO:0000256" key="6">
    <source>
        <dbReference type="ARBA" id="ARBA00022734"/>
    </source>
</evidence>
<evidence type="ECO:0000256" key="13">
    <source>
        <dbReference type="SAM" id="SignalP"/>
    </source>
</evidence>
<dbReference type="AlphaFoldDB" id="A0A3B6EKT7"/>
<keyword evidence="10" id="KW-0325">Glycoprotein</keyword>
<dbReference type="Pfam" id="PF01453">
    <property type="entry name" value="B_lectin"/>
    <property type="match status" value="1"/>
</dbReference>
<evidence type="ECO:0000256" key="7">
    <source>
        <dbReference type="ARBA" id="ARBA00022741"/>
    </source>
</evidence>
<dbReference type="CDD" id="cd01098">
    <property type="entry name" value="PAN_AP_plant"/>
    <property type="match status" value="1"/>
</dbReference>
<dbReference type="InterPro" id="IPR008271">
    <property type="entry name" value="Ser/Thr_kinase_AS"/>
</dbReference>
<dbReference type="CDD" id="cd00028">
    <property type="entry name" value="B_lectin"/>
    <property type="match status" value="1"/>
</dbReference>
<dbReference type="Pfam" id="PF00954">
    <property type="entry name" value="S_locus_glycop"/>
    <property type="match status" value="1"/>
</dbReference>
<dbReference type="GO" id="GO:0005524">
    <property type="term" value="F:ATP binding"/>
    <property type="evidence" value="ECO:0007669"/>
    <property type="project" value="InterPro"/>
</dbReference>
<dbReference type="InterPro" id="IPR001245">
    <property type="entry name" value="Ser-Thr/Tyr_kinase_cat_dom"/>
</dbReference>
<feature type="chain" id="PRO_5043173471" description="non-specific serine/threonine protein kinase" evidence="13">
    <location>
        <begin position="23"/>
        <end position="661"/>
    </location>
</feature>
<dbReference type="SUPFAM" id="SSF56112">
    <property type="entry name" value="Protein kinase-like (PK-like)"/>
    <property type="match status" value="1"/>
</dbReference>
<dbReference type="InterPro" id="IPR000858">
    <property type="entry name" value="S_locus_glycoprot_dom"/>
</dbReference>
<dbReference type="Gramene" id="TraesPARA_EIv1.0_0845710.2">
    <property type="protein sequence ID" value="TraesPARA_EIv1.0_0845710.2.CDS"/>
    <property type="gene ID" value="TraesPARA_EIv1.0_0845710"/>
</dbReference>
<keyword evidence="5 13" id="KW-0732">Signal</keyword>
<comment type="catalytic activity">
    <reaction evidence="12">
        <text>L-seryl-[protein] + ATP = O-phospho-L-seryl-[protein] + ADP + H(+)</text>
        <dbReference type="Rhea" id="RHEA:17989"/>
        <dbReference type="Rhea" id="RHEA-COMP:9863"/>
        <dbReference type="Rhea" id="RHEA-COMP:11604"/>
        <dbReference type="ChEBI" id="CHEBI:15378"/>
        <dbReference type="ChEBI" id="CHEBI:29999"/>
        <dbReference type="ChEBI" id="CHEBI:30616"/>
        <dbReference type="ChEBI" id="CHEBI:83421"/>
        <dbReference type="ChEBI" id="CHEBI:456216"/>
        <dbReference type="EC" id="2.7.11.1"/>
    </reaction>
</comment>
<dbReference type="PROSITE" id="PS50948">
    <property type="entry name" value="PAN"/>
    <property type="match status" value="1"/>
</dbReference>
<evidence type="ECO:0000256" key="4">
    <source>
        <dbReference type="ARBA" id="ARBA00022553"/>
    </source>
</evidence>
<dbReference type="SUPFAM" id="SSF51110">
    <property type="entry name" value="alpha-D-mannose-specific plant lectins"/>
    <property type="match status" value="1"/>
</dbReference>
<dbReference type="InterPro" id="IPR000719">
    <property type="entry name" value="Prot_kinase_dom"/>
</dbReference>
<protein>
    <recommendedName>
        <fullName evidence="2">non-specific serine/threonine protein kinase</fullName>
        <ecNumber evidence="2">2.7.11.1</ecNumber>
    </recommendedName>
</protein>
<reference evidence="17" key="2">
    <citation type="submission" date="2018-10" db="UniProtKB">
        <authorList>
            <consortium name="EnsemblPlants"/>
        </authorList>
    </citation>
    <scope>IDENTIFICATION</scope>
</reference>
<name>A0A3B6EKT7_WHEAT</name>
<keyword evidence="7" id="KW-0547">Nucleotide-binding</keyword>
<dbReference type="PROSITE" id="PS50011">
    <property type="entry name" value="PROTEIN_KINASE_DOM"/>
    <property type="match status" value="1"/>
</dbReference>
<dbReference type="InterPro" id="IPR011009">
    <property type="entry name" value="Kinase-like_dom_sf"/>
</dbReference>
<dbReference type="PANTHER" id="PTHR32444:SF183">
    <property type="entry name" value="APPLE DOMAIN-CONTAINING PROTEIN"/>
    <property type="match status" value="1"/>
</dbReference>
<dbReference type="Gene3D" id="2.90.10.10">
    <property type="entry name" value="Bulb-type lectin domain"/>
    <property type="match status" value="1"/>
</dbReference>
<dbReference type="SMART" id="SM00220">
    <property type="entry name" value="S_TKc"/>
    <property type="match status" value="1"/>
</dbReference>
<keyword evidence="3" id="KW-0245">EGF-like domain</keyword>
<dbReference type="GO" id="GO:0048544">
    <property type="term" value="P:recognition of pollen"/>
    <property type="evidence" value="ECO:0007669"/>
    <property type="project" value="InterPro"/>
</dbReference>
<dbReference type="PANTHER" id="PTHR32444">
    <property type="entry name" value="BULB-TYPE LECTIN DOMAIN-CONTAINING PROTEIN"/>
    <property type="match status" value="1"/>
</dbReference>
<dbReference type="SMART" id="SM00108">
    <property type="entry name" value="B_lectin"/>
    <property type="match status" value="1"/>
</dbReference>
<dbReference type="InterPro" id="IPR001480">
    <property type="entry name" value="Bulb-type_lectin_dom"/>
</dbReference>
<dbReference type="Proteomes" id="UP000019116">
    <property type="component" value="Chromosome 3A"/>
</dbReference>
<dbReference type="PROSITE" id="PS00108">
    <property type="entry name" value="PROTEIN_KINASE_ST"/>
    <property type="match status" value="1"/>
</dbReference>
<evidence type="ECO:0000313" key="17">
    <source>
        <dbReference type="EnsemblPlants" id="TraesCS3A02G323400.2"/>
    </source>
</evidence>
<feature type="domain" description="Bulb-type lectin" evidence="15">
    <location>
        <begin position="23"/>
        <end position="148"/>
    </location>
</feature>
<dbReference type="Gene3D" id="1.10.510.10">
    <property type="entry name" value="Transferase(Phosphotransferase) domain 1"/>
    <property type="match status" value="1"/>
</dbReference>
<dbReference type="FunFam" id="1.10.510.10:FF:000060">
    <property type="entry name" value="G-type lectin S-receptor-like serine/threonine-protein kinase"/>
    <property type="match status" value="1"/>
</dbReference>
<dbReference type="GO" id="GO:0051707">
    <property type="term" value="P:response to other organism"/>
    <property type="evidence" value="ECO:0007669"/>
    <property type="project" value="UniProtKB-ARBA"/>
</dbReference>
<evidence type="ECO:0000256" key="5">
    <source>
        <dbReference type="ARBA" id="ARBA00022729"/>
    </source>
</evidence>
<feature type="domain" description="Apple" evidence="16">
    <location>
        <begin position="342"/>
        <end position="424"/>
    </location>
</feature>
<dbReference type="GO" id="GO:0005886">
    <property type="term" value="C:plasma membrane"/>
    <property type="evidence" value="ECO:0007669"/>
    <property type="project" value="UniProtKB-SubCell"/>
</dbReference>
<dbReference type="SMR" id="A0A3B6EKT7"/>
<gene>
    <name evidence="17" type="primary">LOC123058663</name>
</gene>
<dbReference type="GO" id="GO:0031625">
    <property type="term" value="F:ubiquitin protein ligase binding"/>
    <property type="evidence" value="ECO:0007669"/>
    <property type="project" value="UniProtKB-ARBA"/>
</dbReference>
<evidence type="ECO:0000259" key="16">
    <source>
        <dbReference type="PROSITE" id="PS50948"/>
    </source>
</evidence>
<dbReference type="GeneID" id="123058663"/>
<dbReference type="Gramene" id="TraesLAC3A03G01394050.2">
    <property type="protein sequence ID" value="TraesLAC3A03G01394050.2"/>
    <property type="gene ID" value="TraesLAC3A03G01394050"/>
</dbReference>